<dbReference type="InterPro" id="IPR043751">
    <property type="entry name" value="DUF5696"/>
</dbReference>
<dbReference type="PROSITE" id="PS51257">
    <property type="entry name" value="PROKAR_LIPOPROTEIN"/>
    <property type="match status" value="1"/>
</dbReference>
<name>A0AA42DKR1_9FIRM</name>
<keyword evidence="3" id="KW-1185">Reference proteome</keyword>
<evidence type="ECO:0000256" key="1">
    <source>
        <dbReference type="SAM" id="SignalP"/>
    </source>
</evidence>
<feature type="chain" id="PRO_5041462894" evidence="1">
    <location>
        <begin position="22"/>
        <end position="845"/>
    </location>
</feature>
<protein>
    <submittedName>
        <fullName evidence="2">DUF5696 domain-containing protein</fullName>
    </submittedName>
</protein>
<evidence type="ECO:0000313" key="2">
    <source>
        <dbReference type="EMBL" id="MDA3730852.1"/>
    </source>
</evidence>
<organism evidence="2 3">
    <name type="scientific">Holtiella tumoricola</name>
    <dbReference type="NCBI Taxonomy" id="3018743"/>
    <lineage>
        <taxon>Bacteria</taxon>
        <taxon>Bacillati</taxon>
        <taxon>Bacillota</taxon>
        <taxon>Clostridia</taxon>
        <taxon>Lachnospirales</taxon>
        <taxon>Cellulosilyticaceae</taxon>
        <taxon>Holtiella</taxon>
    </lineage>
</organism>
<dbReference type="Pfam" id="PF18952">
    <property type="entry name" value="DUF5696"/>
    <property type="match status" value="1"/>
</dbReference>
<keyword evidence="1" id="KW-0732">Signal</keyword>
<dbReference type="EMBL" id="JAQIFT010000016">
    <property type="protein sequence ID" value="MDA3730852.1"/>
    <property type="molecule type" value="Genomic_DNA"/>
</dbReference>
<sequence>MKKIIWLLLIISTLSLLTACATEEVAHVLPDGLIEPNTTAFSDSDEAYKVVAENEFLALSYWESAAQFMITNKKDGSTFKTVTSEPAVNAEKSLFEVYYVDEKNNFSRMYSHSDSVARGQYSAELIENGIKVGFTLGEVAQDVFCPPAMSKERFEAIIEKIESSFDQLRFKQSYFLPDLEKVSSEKKASLLKEYPNLENEPLYVLTQSNLPSSMQKEISRILEATGYTQEDYEVDMQHAGELKTSKNVAFHINMCMTLDGDELKVSIPVEEMIEVNGGKILSLTLLKNFGSPEYGEEGQFLLPDGSGSLMTFYNGKDSAGAYRVPIYGSDKAIPVEEQIFRPEQAYLPLFATQYTNKAMLGMVSEGEAFTEIHAWPGSDIAHATAYPVFNVRQMAKSYLQGSQNGAEAFNLLQKKLYEGNLTVTYHFFDKNNCGLTDMAKYYANELFDGGKEAMQTLSPYIYLEFIGAVANKEGEFSLGSGKLETFTTLAQVRSIVEDLVAEDVGPLVVRLLGFGEDGLDDVATRNFKLNKNLGTQKELEAFMEWTKAQGIELYIDVDPQYVYNPGMLDSFSKSKNAAYLITNEYAMNYPYSPNTLKVNKLERSSYILNPVTVAQVAKSNHEAIMQIGESGISLRDLGVQLNSDFKKKTPIERQNSMNMIEAAIAEINEGQKIVTNGANAYVLPYVEHALRVASAKTQFDSADQTVPFLQMVLGGRVSYSDIPVNLSTNSSEFVTQSIGVGAGFTYVLTGEPNKSLRKTTHPEYYSTQYETWKEDILEKNKLLQERTSYLTGDIKTYEVLDKDRYKMTYTDGGWIVCNGSDLPYIYGGQVIEPYTYAIGGGTNGK</sequence>
<proteinExistence type="predicted"/>
<gene>
    <name evidence="2" type="ORF">PBV87_04980</name>
</gene>
<feature type="signal peptide" evidence="1">
    <location>
        <begin position="1"/>
        <end position="21"/>
    </location>
</feature>
<dbReference type="AlphaFoldDB" id="A0AA42DKR1"/>
<dbReference type="RefSeq" id="WP_271011355.1">
    <property type="nucleotide sequence ID" value="NZ_JAQIFT010000016.1"/>
</dbReference>
<dbReference type="Proteomes" id="UP001169242">
    <property type="component" value="Unassembled WGS sequence"/>
</dbReference>
<accession>A0AA42DKR1</accession>
<reference evidence="2" key="1">
    <citation type="journal article" date="2023" name="Int. J. Syst. Evol. Microbiol.">
        <title>&lt;i&gt;Holtiella tumoricola&lt;/i&gt; gen. nov. sp. nov., isolated from a human clinical sample.</title>
        <authorList>
            <person name="Allen-Vercoe E."/>
            <person name="Daigneault M.C."/>
            <person name="Vancuren S.J."/>
            <person name="Cochrane K."/>
            <person name="O'Neal L.L."/>
            <person name="Sankaranarayanan K."/>
            <person name="Lawson P.A."/>
        </authorList>
    </citation>
    <scope>NUCLEOTIDE SEQUENCE</scope>
    <source>
        <strain evidence="2">CC70A</strain>
    </source>
</reference>
<evidence type="ECO:0000313" key="3">
    <source>
        <dbReference type="Proteomes" id="UP001169242"/>
    </source>
</evidence>
<comment type="caution">
    <text evidence="2">The sequence shown here is derived from an EMBL/GenBank/DDBJ whole genome shotgun (WGS) entry which is preliminary data.</text>
</comment>